<dbReference type="RefSeq" id="WP_338199096.1">
    <property type="nucleotide sequence ID" value="NZ_JAEKNR010000038.1"/>
</dbReference>
<evidence type="ECO:0000256" key="3">
    <source>
        <dbReference type="ARBA" id="ARBA00012560"/>
    </source>
</evidence>
<evidence type="ECO:0000256" key="11">
    <source>
        <dbReference type="SAM" id="MobiDB-lite"/>
    </source>
</evidence>
<dbReference type="InterPro" id="IPR003385">
    <property type="entry name" value="Glyco_hydro_77"/>
</dbReference>
<dbReference type="EMBL" id="JAEKNR010000038">
    <property type="protein sequence ID" value="MBJ7597115.1"/>
    <property type="molecule type" value="Genomic_DNA"/>
</dbReference>
<protein>
    <recommendedName>
        <fullName evidence="4 10">4-alpha-glucanotransferase</fullName>
        <ecNumber evidence="3 10">2.4.1.25</ecNumber>
    </recommendedName>
    <alternativeName>
        <fullName evidence="8 10">Amylomaltase</fullName>
    </alternativeName>
    <alternativeName>
        <fullName evidence="9 10">Disproportionating enzyme</fullName>
    </alternativeName>
</protein>
<keyword evidence="13" id="KW-1185">Reference proteome</keyword>
<dbReference type="Proteomes" id="UP000612893">
    <property type="component" value="Unassembled WGS sequence"/>
</dbReference>
<name>A0A934K255_9BACT</name>
<evidence type="ECO:0000313" key="12">
    <source>
        <dbReference type="EMBL" id="MBJ7597115.1"/>
    </source>
</evidence>
<dbReference type="Pfam" id="PF02446">
    <property type="entry name" value="Glyco_hydro_77"/>
    <property type="match status" value="1"/>
</dbReference>
<evidence type="ECO:0000256" key="2">
    <source>
        <dbReference type="ARBA" id="ARBA00005684"/>
    </source>
</evidence>
<evidence type="ECO:0000256" key="10">
    <source>
        <dbReference type="RuleBase" id="RU361207"/>
    </source>
</evidence>
<feature type="region of interest" description="Disordered" evidence="11">
    <location>
        <begin position="41"/>
        <end position="64"/>
    </location>
</feature>
<evidence type="ECO:0000256" key="8">
    <source>
        <dbReference type="ARBA" id="ARBA00031423"/>
    </source>
</evidence>
<dbReference type="SUPFAM" id="SSF51445">
    <property type="entry name" value="(Trans)glycosidases"/>
    <property type="match status" value="1"/>
</dbReference>
<keyword evidence="5 10" id="KW-0328">Glycosyltransferase</keyword>
<accession>A0A934K255</accession>
<dbReference type="GO" id="GO:0004134">
    <property type="term" value="F:4-alpha-glucanotransferase activity"/>
    <property type="evidence" value="ECO:0007669"/>
    <property type="project" value="UniProtKB-EC"/>
</dbReference>
<evidence type="ECO:0000256" key="6">
    <source>
        <dbReference type="ARBA" id="ARBA00022679"/>
    </source>
</evidence>
<organism evidence="12 13">
    <name type="scientific">Candidatus Nephthysia bennettiae</name>
    <dbReference type="NCBI Taxonomy" id="3127016"/>
    <lineage>
        <taxon>Bacteria</taxon>
        <taxon>Bacillati</taxon>
        <taxon>Candidatus Dormiibacterota</taxon>
        <taxon>Candidatus Dormibacteria</taxon>
        <taxon>Candidatus Dormibacterales</taxon>
        <taxon>Candidatus Dormibacteraceae</taxon>
        <taxon>Candidatus Nephthysia</taxon>
    </lineage>
</organism>
<evidence type="ECO:0000256" key="5">
    <source>
        <dbReference type="ARBA" id="ARBA00022676"/>
    </source>
</evidence>
<dbReference type="AlphaFoldDB" id="A0A934K255"/>
<proteinExistence type="inferred from homology"/>
<reference evidence="12" key="1">
    <citation type="submission" date="2020-10" db="EMBL/GenBank/DDBJ databases">
        <title>Ca. Dormibacterota MAGs.</title>
        <authorList>
            <person name="Montgomery K."/>
        </authorList>
    </citation>
    <scope>NUCLEOTIDE SEQUENCE [LARGE SCALE GENOMIC DNA]</scope>
    <source>
        <strain evidence="12">SC8812_S17_10</strain>
    </source>
</reference>
<dbReference type="PANTHER" id="PTHR32438:SF5">
    <property type="entry name" value="4-ALPHA-GLUCANOTRANSFERASE DPE1, CHLOROPLASTIC_AMYLOPLASTIC"/>
    <property type="match status" value="1"/>
</dbReference>
<comment type="similarity">
    <text evidence="2 10">Belongs to the disproportionating enzyme family.</text>
</comment>
<dbReference type="PANTHER" id="PTHR32438">
    <property type="entry name" value="4-ALPHA-GLUCANOTRANSFERASE DPE1, CHLOROPLASTIC/AMYLOPLASTIC"/>
    <property type="match status" value="1"/>
</dbReference>
<evidence type="ECO:0000313" key="13">
    <source>
        <dbReference type="Proteomes" id="UP000612893"/>
    </source>
</evidence>
<keyword evidence="7 10" id="KW-0119">Carbohydrate metabolism</keyword>
<dbReference type="Gene3D" id="3.20.20.80">
    <property type="entry name" value="Glycosidases"/>
    <property type="match status" value="1"/>
</dbReference>
<dbReference type="EC" id="2.4.1.25" evidence="3 10"/>
<evidence type="ECO:0000256" key="4">
    <source>
        <dbReference type="ARBA" id="ARBA00020295"/>
    </source>
</evidence>
<evidence type="ECO:0000256" key="9">
    <source>
        <dbReference type="ARBA" id="ARBA00031501"/>
    </source>
</evidence>
<dbReference type="InterPro" id="IPR017853">
    <property type="entry name" value="GH"/>
</dbReference>
<evidence type="ECO:0000256" key="7">
    <source>
        <dbReference type="ARBA" id="ARBA00023277"/>
    </source>
</evidence>
<evidence type="ECO:0000256" key="1">
    <source>
        <dbReference type="ARBA" id="ARBA00000439"/>
    </source>
</evidence>
<sequence>MQPDTGLASAWGIAHGYHDISGRWVEPEAESVAHVLASLGAEAPEPPPSPVRFVEQGTSPELGEPHEVVTEDGARLAAGERLPADLPPGYHQLHRLRDGAVWRLVVTPRRFYFPDDLRAWGWAVQLYALRSRSSWGLGDLADLRELARWSAGLGAGILLLNPLHASLPTPPQEPSPYYPSSRRFRNPLYIRVEEVPGAERLGERLAGLAEAGHQLNSNRVLDRDRVLELKTAALEELFSSFAGSDDFDRYREREGEGLEQYATFCTIFEAHREPWFSWPEELRHPANPGVAAFREGHRERVRFHQWLQWLLEVQLEGAAREIGLIHDLAIGVQPDGADTWLWQDQFAHDMRVGAPPDPFNAAGQDWGLPPFDPWRLRAAAYEPFIQTVRAAFRHGAGVRLDHVMGLFRLFWIPAGGGPAHGVYVQYPFGDLLDILALESRRARSFVIGEDLGTVEDRVREEMAARRILAYHVLWFEDRPPESYRLDAMAALTTHDLPTLRGVWEGGDSDLAVKDRLRRFTGAGDETPTELVSEAAHRALASAPSRLLTATLEDAAGVAERPNRPGTTTEWPNWSLALPLTLEELIRDPRPARLAEALRR</sequence>
<keyword evidence="6 10" id="KW-0808">Transferase</keyword>
<gene>
    <name evidence="12" type="primary">malQ</name>
    <name evidence="12" type="ORF">JF922_03380</name>
</gene>
<comment type="caution">
    <text evidence="12">The sequence shown here is derived from an EMBL/GenBank/DDBJ whole genome shotgun (WGS) entry which is preliminary data.</text>
</comment>
<dbReference type="NCBIfam" id="TIGR00217">
    <property type="entry name" value="malQ"/>
    <property type="match status" value="1"/>
</dbReference>
<comment type="catalytic activity">
    <reaction evidence="1 10">
        <text>Transfers a segment of a (1-&gt;4)-alpha-D-glucan to a new position in an acceptor, which may be glucose or a (1-&gt;4)-alpha-D-glucan.</text>
        <dbReference type="EC" id="2.4.1.25"/>
    </reaction>
</comment>